<evidence type="ECO:0000313" key="1">
    <source>
        <dbReference type="EMBL" id="WIX05620.1"/>
    </source>
</evidence>
<name>A0AAJ6GWT8_9XANT</name>
<proteinExistence type="predicted"/>
<evidence type="ECO:0000313" key="2">
    <source>
        <dbReference type="Proteomes" id="UP001228059"/>
    </source>
</evidence>
<gene>
    <name evidence="1" type="ORF">QN060_15560</name>
</gene>
<accession>A0AAJ6GWT8</accession>
<dbReference type="RefSeq" id="WP_053503798.1">
    <property type="nucleotide sequence ID" value="NZ_CP127225.1"/>
</dbReference>
<dbReference type="EMBL" id="CP127225">
    <property type="protein sequence ID" value="WIX05620.1"/>
    <property type="molecule type" value="Genomic_DNA"/>
</dbReference>
<reference evidence="1 2" key="1">
    <citation type="submission" date="2023-05" db="EMBL/GenBank/DDBJ databases">
        <title>Complete Genome Resource of Xanthomonas oryzae pv. leersiae Strain YNJC Isolated From Plateau Japonica Rice in Southwest China.</title>
        <authorList>
            <person name="Aa X."/>
            <person name="Mei L."/>
            <person name="Liu P."/>
            <person name="Yang Y."/>
            <person name="Tang C."/>
            <person name="Zhang F."/>
            <person name="Dong C."/>
            <person name="Wang B."/>
            <person name="Chen X."/>
            <person name="Dai L."/>
        </authorList>
    </citation>
    <scope>NUCLEOTIDE SEQUENCE [LARGE SCALE GENOMIC DNA]</scope>
    <source>
        <strain evidence="1 2">YNJC</strain>
    </source>
</reference>
<sequence>MNPLPARGHVRARLRIRLSGVLALRRHALAFCAHRNAPAAIIGPPQPQPQRRTRAFAAFTRRALELRAADRRTTPRALP</sequence>
<organism evidence="1 2">
    <name type="scientific">Xanthomonas oryzae pv. leersiae</name>
    <dbReference type="NCBI Taxonomy" id="3112258"/>
    <lineage>
        <taxon>Bacteria</taxon>
        <taxon>Pseudomonadati</taxon>
        <taxon>Pseudomonadota</taxon>
        <taxon>Gammaproteobacteria</taxon>
        <taxon>Lysobacterales</taxon>
        <taxon>Lysobacteraceae</taxon>
        <taxon>Xanthomonas</taxon>
    </lineage>
</organism>
<dbReference type="Proteomes" id="UP001228059">
    <property type="component" value="Chromosome"/>
</dbReference>
<dbReference type="AlphaFoldDB" id="A0AAJ6GWT8"/>
<protein>
    <submittedName>
        <fullName evidence="1">Uncharacterized protein</fullName>
    </submittedName>
</protein>